<feature type="compositionally biased region" description="Low complexity" evidence="1">
    <location>
        <begin position="37"/>
        <end position="49"/>
    </location>
</feature>
<accession>A0A8H6U8J9</accession>
<organism evidence="2 3">
    <name type="scientific">Colletotrichum musicola</name>
    <dbReference type="NCBI Taxonomy" id="2175873"/>
    <lineage>
        <taxon>Eukaryota</taxon>
        <taxon>Fungi</taxon>
        <taxon>Dikarya</taxon>
        <taxon>Ascomycota</taxon>
        <taxon>Pezizomycotina</taxon>
        <taxon>Sordariomycetes</taxon>
        <taxon>Hypocreomycetidae</taxon>
        <taxon>Glomerellales</taxon>
        <taxon>Glomerellaceae</taxon>
        <taxon>Colletotrichum</taxon>
        <taxon>Colletotrichum orchidearum species complex</taxon>
    </lineage>
</organism>
<comment type="caution">
    <text evidence="2">The sequence shown here is derived from an EMBL/GenBank/DDBJ whole genome shotgun (WGS) entry which is preliminary data.</text>
</comment>
<gene>
    <name evidence="2" type="ORF">CMUS01_01447</name>
</gene>
<proteinExistence type="predicted"/>
<dbReference type="EMBL" id="WIGM01000024">
    <property type="protein sequence ID" value="KAF6844131.1"/>
    <property type="molecule type" value="Genomic_DNA"/>
</dbReference>
<evidence type="ECO:0000313" key="2">
    <source>
        <dbReference type="EMBL" id="KAF6844131.1"/>
    </source>
</evidence>
<reference evidence="2" key="1">
    <citation type="journal article" date="2020" name="Phytopathology">
        <title>Genome Sequence Resources of Colletotrichum truncatum, C. plurivorum, C. musicola, and C. sojae: Four Species Pathogenic to Soybean (Glycine max).</title>
        <authorList>
            <person name="Rogerio F."/>
            <person name="Boufleur T.R."/>
            <person name="Ciampi-Guillardi M."/>
            <person name="Sukno S.A."/>
            <person name="Thon M.R."/>
            <person name="Massola Junior N.S."/>
            <person name="Baroncelli R."/>
        </authorList>
    </citation>
    <scope>NUCLEOTIDE SEQUENCE</scope>
    <source>
        <strain evidence="2">LFN0074</strain>
    </source>
</reference>
<feature type="compositionally biased region" description="Basic and acidic residues" evidence="1">
    <location>
        <begin position="55"/>
        <end position="67"/>
    </location>
</feature>
<keyword evidence="3" id="KW-1185">Reference proteome</keyword>
<dbReference type="AlphaFoldDB" id="A0A8H6U8J9"/>
<feature type="region of interest" description="Disordered" evidence="1">
    <location>
        <begin position="1"/>
        <end position="67"/>
    </location>
</feature>
<evidence type="ECO:0000313" key="3">
    <source>
        <dbReference type="Proteomes" id="UP000639643"/>
    </source>
</evidence>
<protein>
    <submittedName>
        <fullName evidence="2">Uncharacterized protein</fullName>
    </submittedName>
</protein>
<name>A0A8H6U8J9_9PEZI</name>
<sequence>MRGQSRGDAPGPVDRRGPVVRRATDESQAAVARSDHLLPPLSSLSPRPSGARPTALRDGDIKRPPSP</sequence>
<evidence type="ECO:0000256" key="1">
    <source>
        <dbReference type="SAM" id="MobiDB-lite"/>
    </source>
</evidence>
<feature type="compositionally biased region" description="Basic and acidic residues" evidence="1">
    <location>
        <begin position="13"/>
        <end position="25"/>
    </location>
</feature>
<dbReference type="Proteomes" id="UP000639643">
    <property type="component" value="Unassembled WGS sequence"/>
</dbReference>